<dbReference type="GO" id="GO:0015074">
    <property type="term" value="P:DNA integration"/>
    <property type="evidence" value="ECO:0007669"/>
    <property type="project" value="InterPro"/>
</dbReference>
<feature type="region of interest" description="Disordered" evidence="1">
    <location>
        <begin position="672"/>
        <end position="720"/>
    </location>
</feature>
<dbReference type="RefSeq" id="WP_144335312.1">
    <property type="nucleotide sequence ID" value="NZ_VJWA01000002.1"/>
</dbReference>
<dbReference type="EMBL" id="VJWA01000002">
    <property type="protein sequence ID" value="TRW15143.1"/>
    <property type="molecule type" value="Genomic_DNA"/>
</dbReference>
<reference evidence="3 4" key="1">
    <citation type="submission" date="2019-07" db="EMBL/GenBank/DDBJ databases">
        <title>Novel species isolated from glacier.</title>
        <authorList>
            <person name="Liu Q."/>
            <person name="Xin Y.-H."/>
        </authorList>
    </citation>
    <scope>NUCLEOTIDE SEQUENCE [LARGE SCALE GENOMIC DNA]</scope>
    <source>
        <strain evidence="3 4">LB1R16</strain>
    </source>
</reference>
<feature type="domain" description="Integrase catalytic" evidence="2">
    <location>
        <begin position="303"/>
        <end position="504"/>
    </location>
</feature>
<dbReference type="SUPFAM" id="SSF53098">
    <property type="entry name" value="Ribonuclease H-like"/>
    <property type="match status" value="1"/>
</dbReference>
<accession>A0A552UAB0</accession>
<comment type="caution">
    <text evidence="3">The sequence shown here is derived from an EMBL/GenBank/DDBJ whole genome shotgun (WGS) entry which is preliminary data.</text>
</comment>
<dbReference type="AlphaFoldDB" id="A0A552UAB0"/>
<proteinExistence type="predicted"/>
<dbReference type="GO" id="GO:0003676">
    <property type="term" value="F:nucleic acid binding"/>
    <property type="evidence" value="ECO:0007669"/>
    <property type="project" value="InterPro"/>
</dbReference>
<evidence type="ECO:0000313" key="4">
    <source>
        <dbReference type="Proteomes" id="UP000317894"/>
    </source>
</evidence>
<keyword evidence="4" id="KW-1185">Reference proteome</keyword>
<dbReference type="Proteomes" id="UP000317894">
    <property type="component" value="Unassembled WGS sequence"/>
</dbReference>
<dbReference type="PROSITE" id="PS50994">
    <property type="entry name" value="INTEGRASE"/>
    <property type="match status" value="1"/>
</dbReference>
<dbReference type="InterPro" id="IPR001584">
    <property type="entry name" value="Integrase_cat-core"/>
</dbReference>
<evidence type="ECO:0000259" key="2">
    <source>
        <dbReference type="PROSITE" id="PS50994"/>
    </source>
</evidence>
<dbReference type="OrthoDB" id="5287589at2"/>
<evidence type="ECO:0000256" key="1">
    <source>
        <dbReference type="SAM" id="MobiDB-lite"/>
    </source>
</evidence>
<dbReference type="InterPro" id="IPR036397">
    <property type="entry name" value="RNaseH_sf"/>
</dbReference>
<dbReference type="Pfam" id="PF09299">
    <property type="entry name" value="Mu-transpos_C"/>
    <property type="match status" value="1"/>
</dbReference>
<dbReference type="Gene3D" id="3.30.420.10">
    <property type="entry name" value="Ribonuclease H-like superfamily/Ribonuclease H"/>
    <property type="match status" value="1"/>
</dbReference>
<name>A0A552UAB0_9SPHN</name>
<protein>
    <submittedName>
        <fullName evidence="3">DDE-type integrase/transposase/recombinase</fullName>
    </submittedName>
</protein>
<dbReference type="InterPro" id="IPR012337">
    <property type="entry name" value="RNaseH-like_sf"/>
</dbReference>
<gene>
    <name evidence="3" type="ORF">FMM06_15995</name>
</gene>
<evidence type="ECO:0000313" key="3">
    <source>
        <dbReference type="EMBL" id="TRW15143.1"/>
    </source>
</evidence>
<feature type="compositionally biased region" description="Low complexity" evidence="1">
    <location>
        <begin position="697"/>
        <end position="713"/>
    </location>
</feature>
<organism evidence="3 4">
    <name type="scientific">Glacieibacterium frigidum</name>
    <dbReference type="NCBI Taxonomy" id="2593303"/>
    <lineage>
        <taxon>Bacteria</taxon>
        <taxon>Pseudomonadati</taxon>
        <taxon>Pseudomonadota</taxon>
        <taxon>Alphaproteobacteria</taxon>
        <taxon>Sphingomonadales</taxon>
        <taxon>Sphingosinicellaceae</taxon>
        <taxon>Glacieibacterium</taxon>
    </lineage>
</organism>
<dbReference type="InterPro" id="IPR015378">
    <property type="entry name" value="Transposase-like_Mu_C"/>
</dbReference>
<sequence length="734" mass="83054">MTRFLRLATGDTLIETMQDGARRRHVVVRRLRSAYVLRSNDERGERTWTDDDLWDRHVRGALEHFAADLTQLDAKIVNVLEAAFESWPKQLQFRAHCKEQYCLYVDQLHRRGVRLMAAYERAAKTIFRRNRERWTLLANRQEGERAAERRLRARKGVSVIEEQENDKLVVTLDQPSLYTVRLWHQRWVSAGRVIEVLIDRYHDRGDFKPKKMSKLDVQQDESRPLCVYGAMGWIAKSVYMKMPRVPVMHAYRQLKALCTDRGIDCISHTTFYAFIRRYYTDYEEYKARHGWKAAYYRFKLFSRREAPSTLLEEVEVDHTLLDVFVRDPNGRVGRPWLTLLLCRATRCVVGIHIGFDVPSYATLQRALIHAISPKDVSALGLKHDWPCSGVMGAVITDRGLEFLCESFVAAGRRIGFAIVNLPGRCPHLKGAVERFFGSINVRVLSYIDGTTISRTPQHYDPEAKARFSLADLTHRIVEWVVDHYHQEAHEALGCAPAARWAELEATQGIPPANFHLLVILLGERVNRKVINTGIHWEGRTYKSDELEKLRKQRGGLNKDWEIRCDPYDRGEVWVLDDTIKVARWIVVPAVHQRTARGITRFQARTHLRVGRQLVPKGEPLTDAVMEEAKSLADAEAASGVGRQVLRYSADGALATPVVGGMSIPVILGSAPAQRGEAGSVGGSSGAPGDDRPTQVREAAASAGAASATDLATASDEDAEASERLQTLLDELLQV</sequence>